<dbReference type="InterPro" id="IPR006171">
    <property type="entry name" value="TOPRIM_dom"/>
</dbReference>
<keyword evidence="2" id="KW-0639">Primosome</keyword>
<dbReference type="Pfam" id="PF13362">
    <property type="entry name" value="Toprim_3"/>
    <property type="match status" value="1"/>
</dbReference>
<dbReference type="SUPFAM" id="SSF57783">
    <property type="entry name" value="Zinc beta-ribbon"/>
    <property type="match status" value="1"/>
</dbReference>
<evidence type="ECO:0000256" key="6">
    <source>
        <dbReference type="ARBA" id="ARBA00023163"/>
    </source>
</evidence>
<gene>
    <name evidence="8" type="ORF">TevJSym_ae00030</name>
</gene>
<keyword evidence="9" id="KW-1185">Reference proteome</keyword>
<evidence type="ECO:0000256" key="1">
    <source>
        <dbReference type="ARBA" id="ARBA00022478"/>
    </source>
</evidence>
<keyword evidence="1" id="KW-0240">DNA-directed RNA polymerase</keyword>
<keyword evidence="5" id="KW-0235">DNA replication</keyword>
<proteinExistence type="predicted"/>
<dbReference type="InterPro" id="IPR036977">
    <property type="entry name" value="DNA_primase_Znf_CHC2"/>
</dbReference>
<evidence type="ECO:0000256" key="5">
    <source>
        <dbReference type="ARBA" id="ARBA00022705"/>
    </source>
</evidence>
<dbReference type="eggNOG" id="COG0358">
    <property type="taxonomic scope" value="Bacteria"/>
</dbReference>
<dbReference type="Proteomes" id="UP000005167">
    <property type="component" value="Unassembled WGS sequence"/>
</dbReference>
<dbReference type="AlphaFoldDB" id="G2FD60"/>
<protein>
    <submittedName>
        <fullName evidence="8">Putative bacteriophage protein</fullName>
    </submittedName>
</protein>
<evidence type="ECO:0000256" key="4">
    <source>
        <dbReference type="ARBA" id="ARBA00022695"/>
    </source>
</evidence>
<name>G2FD60_9GAMM</name>
<evidence type="ECO:0000259" key="7">
    <source>
        <dbReference type="Pfam" id="PF13362"/>
    </source>
</evidence>
<dbReference type="InterPro" id="IPR034154">
    <property type="entry name" value="TOPRIM_DnaG/twinkle"/>
</dbReference>
<keyword evidence="3" id="KW-0808">Transferase</keyword>
<feature type="domain" description="Toprim" evidence="7">
    <location>
        <begin position="236"/>
        <end position="341"/>
    </location>
</feature>
<keyword evidence="6" id="KW-0804">Transcription</keyword>
<evidence type="ECO:0000256" key="2">
    <source>
        <dbReference type="ARBA" id="ARBA00022515"/>
    </source>
</evidence>
<dbReference type="GO" id="GO:0000428">
    <property type="term" value="C:DNA-directed RNA polymerase complex"/>
    <property type="evidence" value="ECO:0007669"/>
    <property type="project" value="UniProtKB-KW"/>
</dbReference>
<dbReference type="RefSeq" id="WP_006474126.1">
    <property type="nucleotide sequence ID" value="NZ_AFZB01000005.1"/>
</dbReference>
<keyword evidence="4" id="KW-0548">Nucleotidyltransferase</keyword>
<accession>G2FD60</accession>
<reference evidence="8 9" key="1">
    <citation type="journal article" date="2011" name="ISME J.">
        <title>The endosymbionts of the deep-sea tubeworms Riftia pachyptila and Tevnia jerichonana share an identical physiology as revealed by proteogenomic analyses.</title>
        <authorList>
            <person name="Gardebrecht A."/>
            <person name="Markert S."/>
            <person name="Felbeck H."/>
            <person name="Thuermer A."/>
            <person name="Albrecht D."/>
            <person name="Wollherr A."/>
            <person name="Kabisch J."/>
            <person name="Lehmann R."/>
            <person name="Daniel R."/>
            <person name="Liesegang H."/>
            <person name="Hecker M."/>
            <person name="Sievert S.M."/>
            <person name="Schweder T."/>
        </authorList>
    </citation>
    <scope>NUCLEOTIDE SEQUENCE [LARGE SCALE GENOMIC DNA]</scope>
</reference>
<dbReference type="Gene3D" id="3.40.1360.10">
    <property type="match status" value="1"/>
</dbReference>
<sequence>MQPACRESICRRPQQVVLWLQRKKLKQRIDLYDLAAKLGLERPQSRGNYKSPRHPDKSPSLSIFADGTRWKDHSCDDAAGTCIDLVMYVEESPVDEAIRRLHEIYGIPLDRPDAPRRELSFEENVAGRCLAQADQVKAFLVETRKIAETAVERAIRGKSLGFNTFTSTKRKVGEVGYGGPAAAFIVRTLNPGHVKAVDMRYLDPSLNGDVKTQTIGEKFGHIWTADLRALKAARRVFVVESAINALSIDSCSLPGTATVASRGTGNVDNIDWRFLQGKEVIVAMDNDAPNERTGYCPGQKSAWSVYEHLTGLNISAMLLDQSAWDDAGWNDLNDVLQDVGASGLKIELNRLEHWAIPGMIGDAERQKGRSRLFLPSYDFAHYWKYRVKPDFTTYVSKVEKDDEAGDDKLTMQDLCGFRVAGISRVTVASALSTMTGEVDAQPQVLFSVSVQAPRHGANLQRRVFEDEQLHNVDQWRKFGPVFQPSAFNRMVSILERSADLGARHAVNFVGLAWREGKLVVNEGPDCYFTNPQQQCPYHNLTFHSGSKEDARQVINAYQATFKHNAALQLLVWGLGAHLKALLGFWPHMIMQADKGAGKSTLIKRLERTLTFTMFSGQSLETVFRIVTSISSTSHPVGWEEISARRQQTIDAAVNLLQESYQYTINRRNSEMTEYILSAPVLMAGEDVPVRSLLGKVVRASLKPGAKGTQMRESLPRFPMLQWLQFLAKHYDRSQIQEIYGRYRKRCLDLSRASGDDDGAVRMAGNYAAVLMAWRLLCEFAGVEESQGDFPQDVLHEMNEHISETSQDREPWVWIMEIALSEIDRGEFRYPHMFDSVQDDERVDVECLLVRTSNIMDHIAHSPALRDRWNALPVKSDRVFKRQLRQAGVIVAENKERVINSRRVSNLVAVDLDALVRYGLSVGWKETAPV</sequence>
<dbReference type="CDD" id="cd01029">
    <property type="entry name" value="TOPRIM_primases"/>
    <property type="match status" value="1"/>
</dbReference>
<dbReference type="GO" id="GO:0003677">
    <property type="term" value="F:DNA binding"/>
    <property type="evidence" value="ECO:0007669"/>
    <property type="project" value="InterPro"/>
</dbReference>
<dbReference type="PATRIC" id="fig|1049564.3.peg.844"/>
<comment type="caution">
    <text evidence="8">The sequence shown here is derived from an EMBL/GenBank/DDBJ whole genome shotgun (WGS) entry which is preliminary data.</text>
</comment>
<organism evidence="8 9">
    <name type="scientific">endosymbiont of Tevnia jerichonana</name>
    <name type="common">vent Tica</name>
    <dbReference type="NCBI Taxonomy" id="1049564"/>
    <lineage>
        <taxon>Bacteria</taxon>
        <taxon>Pseudomonadati</taxon>
        <taxon>Pseudomonadota</taxon>
        <taxon>Gammaproteobacteria</taxon>
        <taxon>sulfur-oxidizing symbionts</taxon>
    </lineage>
</organism>
<dbReference type="Gene3D" id="3.90.580.10">
    <property type="entry name" value="Zinc finger, CHC2-type domain"/>
    <property type="match status" value="1"/>
</dbReference>
<dbReference type="GO" id="GO:0006269">
    <property type="term" value="P:DNA replication, synthesis of primer"/>
    <property type="evidence" value="ECO:0007669"/>
    <property type="project" value="UniProtKB-KW"/>
</dbReference>
<evidence type="ECO:0000313" key="9">
    <source>
        <dbReference type="Proteomes" id="UP000005167"/>
    </source>
</evidence>
<evidence type="ECO:0000256" key="3">
    <source>
        <dbReference type="ARBA" id="ARBA00022679"/>
    </source>
</evidence>
<dbReference type="GO" id="GO:0016779">
    <property type="term" value="F:nucleotidyltransferase activity"/>
    <property type="evidence" value="ECO:0007669"/>
    <property type="project" value="UniProtKB-KW"/>
</dbReference>
<dbReference type="GO" id="GO:1990077">
    <property type="term" value="C:primosome complex"/>
    <property type="evidence" value="ECO:0007669"/>
    <property type="project" value="UniProtKB-KW"/>
</dbReference>
<dbReference type="EMBL" id="AFZB01000005">
    <property type="protein sequence ID" value="EGW55146.1"/>
    <property type="molecule type" value="Genomic_DNA"/>
</dbReference>
<dbReference type="GO" id="GO:0008270">
    <property type="term" value="F:zinc ion binding"/>
    <property type="evidence" value="ECO:0007669"/>
    <property type="project" value="InterPro"/>
</dbReference>
<evidence type="ECO:0000313" key="8">
    <source>
        <dbReference type="EMBL" id="EGW55146.1"/>
    </source>
</evidence>